<reference evidence="1 2" key="1">
    <citation type="submission" date="2017-05" db="EMBL/GenBank/DDBJ databases">
        <title>Genome sequence of Candidatus Fukatsuia symbiotica and Candidatus Hamiltonella defensa from Acyrthosiphon pisum strain 5D.</title>
        <authorList>
            <person name="Patel V.A."/>
            <person name="Chevignon G."/>
            <person name="Russell J.A."/>
            <person name="Oliver K.M."/>
        </authorList>
    </citation>
    <scope>NUCLEOTIDE SEQUENCE [LARGE SCALE GENOMIC DNA]</scope>
    <source>
        <strain evidence="1 2">5D</strain>
    </source>
</reference>
<organism evidence="1 2">
    <name type="scientific">Candidatus Fukatsuia symbiotica</name>
    <dbReference type="NCBI Taxonomy" id="1878942"/>
    <lineage>
        <taxon>Bacteria</taxon>
        <taxon>Pseudomonadati</taxon>
        <taxon>Pseudomonadota</taxon>
        <taxon>Gammaproteobacteria</taxon>
        <taxon>Enterobacterales</taxon>
        <taxon>Yersiniaceae</taxon>
        <taxon>Candidatus Fukatsuia</taxon>
    </lineage>
</organism>
<sequence length="96" mass="11259">MTNTEQFESTLHVMKIQYEKIKKDYKKFKKLQQEISSLDARAAHDPEAKRKLAELAVTYPDGFKKEREALKVVVANFKNQTNQLKTKINNIRLSMM</sequence>
<dbReference type="STRING" id="1878942.GCA_900128755_01212"/>
<keyword evidence="2" id="KW-1185">Reference proteome</keyword>
<protein>
    <submittedName>
        <fullName evidence="1">Uncharacterized protein</fullName>
    </submittedName>
</protein>
<dbReference type="AlphaFoldDB" id="A0A2U8I4B4"/>
<dbReference type="OrthoDB" id="6480207at2"/>
<accession>A0A2U8I4B4</accession>
<dbReference type="Proteomes" id="UP000261875">
    <property type="component" value="Chromosome"/>
</dbReference>
<evidence type="ECO:0000313" key="2">
    <source>
        <dbReference type="Proteomes" id="UP000261875"/>
    </source>
</evidence>
<gene>
    <name evidence="1" type="ORF">CCS41_04995</name>
</gene>
<evidence type="ECO:0000313" key="1">
    <source>
        <dbReference type="EMBL" id="AWK13981.1"/>
    </source>
</evidence>
<name>A0A2U8I4B4_9GAMM</name>
<proteinExistence type="predicted"/>
<dbReference type="EMBL" id="CP021659">
    <property type="protein sequence ID" value="AWK13981.1"/>
    <property type="molecule type" value="Genomic_DNA"/>
</dbReference>
<dbReference type="RefSeq" id="WP_072550219.1">
    <property type="nucleotide sequence ID" value="NZ_FQSP02000011.1"/>
</dbReference>
<dbReference type="KEGG" id="fsm:CCS41_04995"/>